<dbReference type="Proteomes" id="UP000294887">
    <property type="component" value="Unassembled WGS sequence"/>
</dbReference>
<name>A0A4R1EYW3_9GAMM</name>
<evidence type="ECO:0000256" key="4">
    <source>
        <dbReference type="ARBA" id="ARBA00022833"/>
    </source>
</evidence>
<keyword evidence="7" id="KW-1185">Reference proteome</keyword>
<dbReference type="InterPro" id="IPR053138">
    <property type="entry name" value="N-alpha-Ac-DABA_deacetylase"/>
</dbReference>
<keyword evidence="4" id="KW-0862">Zinc</keyword>
<evidence type="ECO:0000256" key="3">
    <source>
        <dbReference type="ARBA" id="ARBA00022801"/>
    </source>
</evidence>
<accession>A0A4R1EYW3</accession>
<reference evidence="6 7" key="1">
    <citation type="submission" date="2019-03" db="EMBL/GenBank/DDBJ databases">
        <title>Genomic Encyclopedia of Type Strains, Phase IV (KMG-IV): sequencing the most valuable type-strain genomes for metagenomic binning, comparative biology and taxonomic classification.</title>
        <authorList>
            <person name="Goeker M."/>
        </authorList>
    </citation>
    <scope>NUCLEOTIDE SEQUENCE [LARGE SCALE GENOMIC DNA]</scope>
    <source>
        <strain evidence="6 7">DSM 24830</strain>
    </source>
</reference>
<dbReference type="Pfam" id="PF24827">
    <property type="entry name" value="AstE_AspA_cat"/>
    <property type="match status" value="1"/>
</dbReference>
<protein>
    <submittedName>
        <fullName evidence="6">N-alpha-acetyl-L-2,4-diaminobutyrate deacetylase</fullName>
    </submittedName>
</protein>
<dbReference type="OrthoDB" id="9782876at2"/>
<keyword evidence="3" id="KW-0378">Hydrolase</keyword>
<gene>
    <name evidence="6" type="ORF">EV695_3971</name>
</gene>
<evidence type="ECO:0000313" key="7">
    <source>
        <dbReference type="Proteomes" id="UP000294887"/>
    </source>
</evidence>
<evidence type="ECO:0000313" key="6">
    <source>
        <dbReference type="EMBL" id="TCJ83231.1"/>
    </source>
</evidence>
<dbReference type="InterPro" id="IPR043795">
    <property type="entry name" value="N-alpha-Ac-DABA-like"/>
</dbReference>
<comment type="cofactor">
    <cofactor evidence="1">
        <name>Zn(2+)</name>
        <dbReference type="ChEBI" id="CHEBI:29105"/>
    </cofactor>
</comment>
<dbReference type="InterPro" id="IPR014336">
    <property type="entry name" value="DoeB"/>
</dbReference>
<comment type="caution">
    <text evidence="6">The sequence shown here is derived from an EMBL/GenBank/DDBJ whole genome shotgun (WGS) entry which is preliminary data.</text>
</comment>
<dbReference type="SUPFAM" id="SSF53187">
    <property type="entry name" value="Zn-dependent exopeptidases"/>
    <property type="match status" value="1"/>
</dbReference>
<dbReference type="GO" id="GO:0046872">
    <property type="term" value="F:metal ion binding"/>
    <property type="evidence" value="ECO:0007669"/>
    <property type="project" value="UniProtKB-KW"/>
</dbReference>
<dbReference type="InterPro" id="IPR055438">
    <property type="entry name" value="AstE_AspA_cat"/>
</dbReference>
<evidence type="ECO:0000259" key="5">
    <source>
        <dbReference type="Pfam" id="PF24827"/>
    </source>
</evidence>
<dbReference type="GO" id="GO:0016788">
    <property type="term" value="F:hydrolase activity, acting on ester bonds"/>
    <property type="evidence" value="ECO:0007669"/>
    <property type="project" value="InterPro"/>
</dbReference>
<dbReference type="EMBL" id="SMFQ01000005">
    <property type="protein sequence ID" value="TCJ83231.1"/>
    <property type="molecule type" value="Genomic_DNA"/>
</dbReference>
<dbReference type="PANTHER" id="PTHR37326:SF1">
    <property type="entry name" value="BLL3975 PROTEIN"/>
    <property type="match status" value="1"/>
</dbReference>
<organism evidence="6 7">
    <name type="scientific">Cocleimonas flava</name>
    <dbReference type="NCBI Taxonomy" id="634765"/>
    <lineage>
        <taxon>Bacteria</taxon>
        <taxon>Pseudomonadati</taxon>
        <taxon>Pseudomonadota</taxon>
        <taxon>Gammaproteobacteria</taxon>
        <taxon>Thiotrichales</taxon>
        <taxon>Thiotrichaceae</taxon>
        <taxon>Cocleimonas</taxon>
    </lineage>
</organism>
<dbReference type="PANTHER" id="PTHR37326">
    <property type="entry name" value="BLL3975 PROTEIN"/>
    <property type="match status" value="1"/>
</dbReference>
<dbReference type="NCBIfam" id="TIGR02994">
    <property type="entry name" value="ectoine_eutE"/>
    <property type="match status" value="1"/>
</dbReference>
<dbReference type="PIRSF" id="PIRSF039012">
    <property type="entry name" value="ASP"/>
    <property type="match status" value="1"/>
</dbReference>
<dbReference type="RefSeq" id="WP_131907707.1">
    <property type="nucleotide sequence ID" value="NZ_BAAAFU010000007.1"/>
</dbReference>
<proteinExistence type="predicted"/>
<evidence type="ECO:0000256" key="1">
    <source>
        <dbReference type="ARBA" id="ARBA00001947"/>
    </source>
</evidence>
<dbReference type="Gene3D" id="3.40.630.10">
    <property type="entry name" value="Zn peptidases"/>
    <property type="match status" value="1"/>
</dbReference>
<keyword evidence="2" id="KW-0479">Metal-binding</keyword>
<sequence length="331" mass="35768">MNKNPITATIDFEKDGIQHGFLRLPHSTNESAWGSIMIPITQIKNGSGPTALLNGGNHGDEYEGPIALYNLAARNKFDDVQGRIIIVPAMNYPAFVQGTRVSPIDGLNMNRIYPGKAKSTVTNVIADYFSRTLVPMADYVLDIHSGGKTLDFVPFAASHELENKEQEAKCSAAMKAFGAPYDLKMVEIDAAGLYDTQVESMGKVFVTTELGGGGTTSPETNAIAKRGVDNFLKHAGILEGEVTPPLSGAFSLDMSGDDCFLFSEHNGVLEPFINLGDHVTKGQLMARVHEIERTAAPTHEYLAPSDGTVISRHFPTRIKMGDCINVIAQVV</sequence>
<evidence type="ECO:0000256" key="2">
    <source>
        <dbReference type="ARBA" id="ARBA00022723"/>
    </source>
</evidence>
<dbReference type="AlphaFoldDB" id="A0A4R1EYW3"/>
<feature type="domain" description="Succinylglutamate desuccinylase/Aspartoacylase catalytic" evidence="5">
    <location>
        <begin position="48"/>
        <end position="234"/>
    </location>
</feature>
<dbReference type="CDD" id="cd06252">
    <property type="entry name" value="M14_ASTE_ASPA-like"/>
    <property type="match status" value="1"/>
</dbReference>
<dbReference type="GO" id="GO:0016811">
    <property type="term" value="F:hydrolase activity, acting on carbon-nitrogen (but not peptide) bonds, in linear amides"/>
    <property type="evidence" value="ECO:0007669"/>
    <property type="project" value="InterPro"/>
</dbReference>